<keyword evidence="5" id="KW-1185">Reference proteome</keyword>
<evidence type="ECO:0000313" key="5">
    <source>
        <dbReference type="Proteomes" id="UP000826802"/>
    </source>
</evidence>
<dbReference type="InterPro" id="IPR014905">
    <property type="entry name" value="HIRAN"/>
</dbReference>
<dbReference type="GO" id="GO:0008270">
    <property type="term" value="F:zinc ion binding"/>
    <property type="evidence" value="ECO:0007669"/>
    <property type="project" value="InterPro"/>
</dbReference>
<reference evidence="4 5" key="1">
    <citation type="submission" date="2021-07" db="EMBL/GenBank/DDBJ databases">
        <title>Prevalence and characterization of methicillin-resistant Macrococcus spp. in food producing animals and meat in Switzerland in 2019.</title>
        <authorList>
            <person name="Keller J.E."/>
            <person name="Schwendener S."/>
            <person name="Neuenschwander J."/>
            <person name="Overesch G."/>
            <person name="Perreten V."/>
        </authorList>
    </citation>
    <scope>NUCLEOTIDE SEQUENCE [LARGE SCALE GENOMIC DNA]</scope>
    <source>
        <strain evidence="4 5">19Msa0936</strain>
    </source>
</reference>
<keyword evidence="1" id="KW-0479">Metal-binding</keyword>
<organism evidence="4 5">
    <name type="scientific">Macrococcoides bohemicum</name>
    <dbReference type="NCBI Taxonomy" id="1903056"/>
    <lineage>
        <taxon>Bacteria</taxon>
        <taxon>Bacillati</taxon>
        <taxon>Bacillota</taxon>
        <taxon>Bacilli</taxon>
        <taxon>Bacillales</taxon>
        <taxon>Staphylococcaceae</taxon>
        <taxon>Macrococcoides</taxon>
    </lineage>
</organism>
<name>A0AAJ4PAL6_9STAP</name>
<keyword evidence="2" id="KW-0378">Hydrolase</keyword>
<dbReference type="GO" id="GO:0016818">
    <property type="term" value="F:hydrolase activity, acting on acid anhydrides, in phosphorus-containing anhydrides"/>
    <property type="evidence" value="ECO:0007669"/>
    <property type="project" value="InterPro"/>
</dbReference>
<proteinExistence type="predicted"/>
<dbReference type="GO" id="GO:0003676">
    <property type="term" value="F:nucleic acid binding"/>
    <property type="evidence" value="ECO:0007669"/>
    <property type="project" value="InterPro"/>
</dbReference>
<feature type="domain" description="HIRAN" evidence="3">
    <location>
        <begin position="213"/>
        <end position="277"/>
    </location>
</feature>
<sequence length="297" mass="34756">MKLASKKNNAFYVTRYPKENLLLSVDANMEINNKLHTAIGVFINDEKIVLAFRKIDEIIEIAISDIEQISKIDKIFSKYLFIKTPNFEYKIDFTFKKERNLTHDSIKSLVEKYNESILQKNIDDLPELVSEKLMDLEEDDSEEINEIISVPKDDDIQVIETYIAGIDKHEIDNYIKYHVKKRNNQKYGGASKRKLIELLEDYPRIYKYNRLSNSKLKFELDPDNQHDSFAVKVYVDGFLLGYIPKTESELIHDFINQGKDIKGKVVIRGGKHMTLNDDDELEEVRGKYYSDLTLKIQ</sequence>
<dbReference type="Pfam" id="PF08797">
    <property type="entry name" value="HIRAN"/>
    <property type="match status" value="1"/>
</dbReference>
<evidence type="ECO:0000313" key="4">
    <source>
        <dbReference type="EMBL" id="QYA42105.1"/>
    </source>
</evidence>
<evidence type="ECO:0000256" key="1">
    <source>
        <dbReference type="ARBA" id="ARBA00022723"/>
    </source>
</evidence>
<protein>
    <submittedName>
        <fullName evidence="4">HIRAN domain-containing protein</fullName>
    </submittedName>
</protein>
<accession>A0AAJ4PAL6</accession>
<gene>
    <name evidence="4" type="ORF">KYI11_10970</name>
</gene>
<evidence type="ECO:0000259" key="3">
    <source>
        <dbReference type="Pfam" id="PF08797"/>
    </source>
</evidence>
<evidence type="ECO:0000256" key="2">
    <source>
        <dbReference type="ARBA" id="ARBA00022801"/>
    </source>
</evidence>
<dbReference type="EMBL" id="CP079981">
    <property type="protein sequence ID" value="QYA42105.1"/>
    <property type="molecule type" value="Genomic_DNA"/>
</dbReference>
<dbReference type="AlphaFoldDB" id="A0AAJ4PAL6"/>
<dbReference type="Proteomes" id="UP000826802">
    <property type="component" value="Chromosome"/>
</dbReference>
<dbReference type="RefSeq" id="WP_219502971.1">
    <property type="nucleotide sequence ID" value="NZ_CP079981.1"/>
</dbReference>